<feature type="transmembrane region" description="Helical" evidence="7">
    <location>
        <begin position="225"/>
        <end position="250"/>
    </location>
</feature>
<dbReference type="CDD" id="cd07326">
    <property type="entry name" value="M56_BlaR1_MecR1_like"/>
    <property type="match status" value="1"/>
</dbReference>
<keyword evidence="7" id="KW-0472">Membrane</keyword>
<feature type="transmembrane region" description="Helical" evidence="7">
    <location>
        <begin position="167"/>
        <end position="188"/>
    </location>
</feature>
<evidence type="ECO:0000256" key="5">
    <source>
        <dbReference type="ARBA" id="ARBA00022833"/>
    </source>
</evidence>
<accession>A0ABD5PFJ5</accession>
<evidence type="ECO:0000256" key="3">
    <source>
        <dbReference type="ARBA" id="ARBA00022723"/>
    </source>
</evidence>
<gene>
    <name evidence="9" type="ORF">ACFO0N_15160</name>
</gene>
<evidence type="ECO:0000256" key="2">
    <source>
        <dbReference type="ARBA" id="ARBA00022670"/>
    </source>
</evidence>
<proteinExistence type="predicted"/>
<reference evidence="9 10" key="1">
    <citation type="journal article" date="2019" name="Int. J. Syst. Evol. Microbiol.">
        <title>The Global Catalogue of Microorganisms (GCM) 10K type strain sequencing project: providing services to taxonomists for standard genome sequencing and annotation.</title>
        <authorList>
            <consortium name="The Broad Institute Genomics Platform"/>
            <consortium name="The Broad Institute Genome Sequencing Center for Infectious Disease"/>
            <person name="Wu L."/>
            <person name="Ma J."/>
        </authorList>
    </citation>
    <scope>NUCLEOTIDE SEQUENCE [LARGE SCALE GENOMIC DNA]</scope>
    <source>
        <strain evidence="9 10">CGMCC 1.12553</strain>
    </source>
</reference>
<feature type="transmembrane region" description="Helical" evidence="7">
    <location>
        <begin position="124"/>
        <end position="146"/>
    </location>
</feature>
<sequence>MKVSEQRWRIEGQALSASKVRDRIHDCCDESRTEYWENDGQEIWSQPLKNGIHQRKFRYSPADGIIIEELHTADWTKSLAPFFALAITVSTAFFLSLDRPIVLTTLNDTHSFIFPKRPALISALFYYCIGFLAQIGLDIISGGYGLNSDTSFRLKIPEDARIESIKWDRYSQIATFSRFSLVWVAGLALFVDNFLLKVSLPLSLVVVGGLYLAQTSLSQSKSVNWPTALTLIPFLSMAFFVFPLFTSWLTPHFLLAAYLQPIVSWVFIVTTILALFTGIGYVCRGCNFLIQNLKQSEPSWFENRTLAYAALTAYITTTALIVTGTLISLNQLTLELTNSSFLPAFLSSQPTENIYSSAAKSLASSETPDWSPLNYTTAIYTILLSPVLIFLGMWIYSVANHARSRLQLNSELKHGETLRSEAVPRRVDAAIIEDGGFPAAYSGSLFFGLKHFITVNQPMVDLLNEKELDAIIAHEAYHIQNRDWAANLLAGIFSLLFLGRNTLLVFRGYPEIEQKADDHAAHTVGSHHLKSALQKLELEKLKHQRTQDTSPGEADLPPLQEILTAAYAQKTLQPLTQIKQYLYAPYELFFGSIIFQSAHHSLEQRQRRLQK</sequence>
<comment type="cofactor">
    <cofactor evidence="1">
        <name>Zn(2+)</name>
        <dbReference type="ChEBI" id="CHEBI:29105"/>
    </cofactor>
</comment>
<dbReference type="EMBL" id="JBHSDS010000008">
    <property type="protein sequence ID" value="MFC4359284.1"/>
    <property type="molecule type" value="Genomic_DNA"/>
</dbReference>
<evidence type="ECO:0000259" key="8">
    <source>
        <dbReference type="Pfam" id="PF01435"/>
    </source>
</evidence>
<comment type="caution">
    <text evidence="9">The sequence shown here is derived from an EMBL/GenBank/DDBJ whole genome shotgun (WGS) entry which is preliminary data.</text>
</comment>
<keyword evidence="4" id="KW-0378">Hydrolase</keyword>
<feature type="transmembrane region" description="Helical" evidence="7">
    <location>
        <begin position="262"/>
        <end position="284"/>
    </location>
</feature>
<dbReference type="GO" id="GO:0006508">
    <property type="term" value="P:proteolysis"/>
    <property type="evidence" value="ECO:0007669"/>
    <property type="project" value="UniProtKB-KW"/>
</dbReference>
<feature type="transmembrane region" description="Helical" evidence="7">
    <location>
        <begin position="378"/>
        <end position="399"/>
    </location>
</feature>
<keyword evidence="7" id="KW-0812">Transmembrane</keyword>
<feature type="domain" description="Peptidase M48" evidence="8">
    <location>
        <begin position="448"/>
        <end position="506"/>
    </location>
</feature>
<protein>
    <submittedName>
        <fullName evidence="9">M56 family metallopeptidase</fullName>
    </submittedName>
</protein>
<feature type="transmembrane region" description="Helical" evidence="7">
    <location>
        <begin position="194"/>
        <end position="213"/>
    </location>
</feature>
<dbReference type="InterPro" id="IPR001915">
    <property type="entry name" value="Peptidase_M48"/>
</dbReference>
<organism evidence="9 10">
    <name type="scientific">Halobium salinum</name>
    <dbReference type="NCBI Taxonomy" id="1364940"/>
    <lineage>
        <taxon>Archaea</taxon>
        <taxon>Methanobacteriati</taxon>
        <taxon>Methanobacteriota</taxon>
        <taxon>Stenosarchaea group</taxon>
        <taxon>Halobacteria</taxon>
        <taxon>Halobacteriales</taxon>
        <taxon>Haloferacaceae</taxon>
        <taxon>Halobium</taxon>
    </lineage>
</organism>
<evidence type="ECO:0000256" key="1">
    <source>
        <dbReference type="ARBA" id="ARBA00001947"/>
    </source>
</evidence>
<evidence type="ECO:0000313" key="9">
    <source>
        <dbReference type="EMBL" id="MFC4359284.1"/>
    </source>
</evidence>
<dbReference type="GO" id="GO:0008237">
    <property type="term" value="F:metallopeptidase activity"/>
    <property type="evidence" value="ECO:0007669"/>
    <property type="project" value="UniProtKB-KW"/>
</dbReference>
<dbReference type="RefSeq" id="WP_267622821.1">
    <property type="nucleotide sequence ID" value="NZ_JAODIW010000006.1"/>
</dbReference>
<feature type="transmembrane region" description="Helical" evidence="7">
    <location>
        <begin position="305"/>
        <end position="329"/>
    </location>
</feature>
<feature type="transmembrane region" description="Helical" evidence="7">
    <location>
        <begin position="79"/>
        <end position="97"/>
    </location>
</feature>
<evidence type="ECO:0000313" key="10">
    <source>
        <dbReference type="Proteomes" id="UP001595921"/>
    </source>
</evidence>
<dbReference type="Gene3D" id="3.30.2010.10">
    <property type="entry name" value="Metalloproteases ('zincins'), catalytic domain"/>
    <property type="match status" value="1"/>
</dbReference>
<keyword evidence="3" id="KW-0479">Metal-binding</keyword>
<keyword evidence="10" id="KW-1185">Reference proteome</keyword>
<keyword evidence="5" id="KW-0862">Zinc</keyword>
<dbReference type="Pfam" id="PF01435">
    <property type="entry name" value="Peptidase_M48"/>
    <property type="match status" value="1"/>
</dbReference>
<keyword evidence="6" id="KW-0482">Metalloprotease</keyword>
<keyword evidence="7" id="KW-1133">Transmembrane helix</keyword>
<evidence type="ECO:0000256" key="6">
    <source>
        <dbReference type="ARBA" id="ARBA00023049"/>
    </source>
</evidence>
<keyword evidence="2" id="KW-0645">Protease</keyword>
<dbReference type="Proteomes" id="UP001595921">
    <property type="component" value="Unassembled WGS sequence"/>
</dbReference>
<dbReference type="GO" id="GO:0046872">
    <property type="term" value="F:metal ion binding"/>
    <property type="evidence" value="ECO:0007669"/>
    <property type="project" value="UniProtKB-KW"/>
</dbReference>
<evidence type="ECO:0000256" key="4">
    <source>
        <dbReference type="ARBA" id="ARBA00022801"/>
    </source>
</evidence>
<dbReference type="AlphaFoldDB" id="A0ABD5PFJ5"/>
<evidence type="ECO:0000256" key="7">
    <source>
        <dbReference type="SAM" id="Phobius"/>
    </source>
</evidence>
<name>A0ABD5PFJ5_9EURY</name>